<evidence type="ECO:0000259" key="7">
    <source>
        <dbReference type="PROSITE" id="PS50067"/>
    </source>
</evidence>
<dbReference type="VEuPathDB" id="AmoebaDB:NF0006930"/>
<feature type="binding site" evidence="3">
    <location>
        <begin position="657"/>
        <end position="664"/>
    </location>
    <ligand>
        <name>ATP</name>
        <dbReference type="ChEBI" id="CHEBI:30616"/>
    </ligand>
</feature>
<proteinExistence type="inferred from homology"/>
<keyword evidence="4" id="KW-0493">Microtubule</keyword>
<feature type="coiled-coil region" evidence="5">
    <location>
        <begin position="398"/>
        <end position="432"/>
    </location>
</feature>
<dbReference type="PROSITE" id="PS50067">
    <property type="entry name" value="KINESIN_MOTOR_2"/>
    <property type="match status" value="1"/>
</dbReference>
<name>A0A6A5BVB9_NAEFO</name>
<reference evidence="8 9" key="1">
    <citation type="journal article" date="2019" name="Sci. Rep.">
        <title>Nanopore sequencing improves the draft genome of the human pathogenic amoeba Naegleria fowleri.</title>
        <authorList>
            <person name="Liechti N."/>
            <person name="Schurch N."/>
            <person name="Bruggmann R."/>
            <person name="Wittwer M."/>
        </authorList>
    </citation>
    <scope>NUCLEOTIDE SEQUENCE [LARGE SCALE GENOMIC DNA]</scope>
    <source>
        <strain evidence="8 9">ATCC 30894</strain>
    </source>
</reference>
<dbReference type="InterPro" id="IPR001752">
    <property type="entry name" value="Kinesin_motor_dom"/>
</dbReference>
<keyword evidence="9" id="KW-1185">Reference proteome</keyword>
<protein>
    <recommendedName>
        <fullName evidence="4">Kinesin-like protein</fullName>
    </recommendedName>
</protein>
<dbReference type="RefSeq" id="XP_044563305.1">
    <property type="nucleotide sequence ID" value="XM_044705604.1"/>
</dbReference>
<evidence type="ECO:0000313" key="8">
    <source>
        <dbReference type="EMBL" id="KAF0978592.1"/>
    </source>
</evidence>
<dbReference type="InterPro" id="IPR027640">
    <property type="entry name" value="Kinesin-like_fam"/>
</dbReference>
<keyword evidence="3 4" id="KW-0505">Motor protein</keyword>
<dbReference type="OrthoDB" id="3176171at2759"/>
<feature type="domain" description="Kinesin motor" evidence="7">
    <location>
        <begin position="575"/>
        <end position="922"/>
    </location>
</feature>
<feature type="coiled-coil region" evidence="5">
    <location>
        <begin position="338"/>
        <end position="365"/>
    </location>
</feature>
<dbReference type="Proteomes" id="UP000444721">
    <property type="component" value="Unassembled WGS sequence"/>
</dbReference>
<dbReference type="PROSITE" id="PS00411">
    <property type="entry name" value="KINESIN_MOTOR_1"/>
    <property type="match status" value="1"/>
</dbReference>
<feature type="region of interest" description="Disordered" evidence="6">
    <location>
        <begin position="1"/>
        <end position="29"/>
    </location>
</feature>
<keyword evidence="1 3" id="KW-0547">Nucleotide-binding</keyword>
<dbReference type="VEuPathDB" id="AmoebaDB:NfTy_041850"/>
<comment type="caution">
    <text evidence="8">The sequence shown here is derived from an EMBL/GenBank/DDBJ whole genome shotgun (WGS) entry which is preliminary data.</text>
</comment>
<dbReference type="GO" id="GO:0005524">
    <property type="term" value="F:ATP binding"/>
    <property type="evidence" value="ECO:0007669"/>
    <property type="project" value="UniProtKB-UniRule"/>
</dbReference>
<dbReference type="GO" id="GO:0008017">
    <property type="term" value="F:microtubule binding"/>
    <property type="evidence" value="ECO:0007669"/>
    <property type="project" value="InterPro"/>
</dbReference>
<dbReference type="VEuPathDB" id="AmoebaDB:FDP41_002412"/>
<sequence>MQQTGAWALRKSLSTPVGTKTTSNQSLKPQPFISNDHIMNDNIENEVQGNSNIKIGKKQDLSISDKTPQKTPNFKRVSFSLKKNASSSQTPAITTENPTEQNRLEEIASQQSPNVSPDKFSFTVCCTSTQKNYKILIKRKDVNKLKVSKIKSNLFRVVNIPVEEQALYAPCDTLSVKPLDDAVTGRMLDLNENTILFLVHISQQDIFEQQMTANIEAQQQRNGTILNPSLETEFETTATASIKDESMLQLSPQMQTKKEEEPSQDYSLIKDLSTVTTTSEKNVPLNNSTKTMENLPKEVSLSSMVTQESTLEKERESMITLLKNQFLEEKMQLARKYAIEKKEILQKANEDRQELMMENTRLRKELLQFANMSTVNPSTNHLVTSIQQEEILKLQSILSEHQQALIEKDKIISKLEKEISNLKKAAETDSQAWKNRLELEKQVSWNREKEMILKNWAEEIEILKLSQQQERIEAQNIIDQVETELQVANNKIECDRKFVESADLALETLKNQIAKLSRGDYDTATLMMEAAKEKALIEKRFNDLLISYSSLRELMDEEVKKRKQLHNLVEDMKGNIRVIVRLRPLLEDEQPTDLMQGRLEIKDDNTIIVATQNFGSKSHEFYKVLDENSTQEDVFEHVKPLIQSALDGYNLCIFAYGQTGSGKTFTIHGDKVQYGLIQRTARYLYNTLEKQTGARRETFSISCSMVELYLDNLYDLFDESVSLIDPQHRFSNVTATQKKKPQLRQSKNGKMSVTNCTEIMARTPEELLTLIDEGNEAKQVFKTEMNDQSSRSHTIFTIKLIIEGTTQPNSLNPNGKHYRKESKIAFVDLAGSERVSKSNSTGERFKEAQHINKSLSSLGDVIAALSAHQKHVPYRNSKLTLMLQEMIGGNSKTLMFANISPDRKSISETISTLSFASRVKCVQNHPILSRQVVATSNDDTSSTCL</sequence>
<evidence type="ECO:0000256" key="5">
    <source>
        <dbReference type="SAM" id="Coils"/>
    </source>
</evidence>
<evidence type="ECO:0000313" key="9">
    <source>
        <dbReference type="Proteomes" id="UP000444721"/>
    </source>
</evidence>
<dbReference type="GO" id="GO:0003777">
    <property type="term" value="F:microtubule motor activity"/>
    <property type="evidence" value="ECO:0007669"/>
    <property type="project" value="InterPro"/>
</dbReference>
<dbReference type="Gene3D" id="3.40.850.10">
    <property type="entry name" value="Kinesin motor domain"/>
    <property type="match status" value="1"/>
</dbReference>
<dbReference type="SUPFAM" id="SSF52540">
    <property type="entry name" value="P-loop containing nucleoside triphosphate hydrolases"/>
    <property type="match status" value="1"/>
</dbReference>
<dbReference type="GO" id="GO:0007018">
    <property type="term" value="P:microtubule-based movement"/>
    <property type="evidence" value="ECO:0007669"/>
    <property type="project" value="InterPro"/>
</dbReference>
<feature type="coiled-coil region" evidence="5">
    <location>
        <begin position="471"/>
        <end position="519"/>
    </location>
</feature>
<dbReference type="PANTHER" id="PTHR47972:SF28">
    <property type="entry name" value="KINESIN-LIKE PROTEIN KLP-3"/>
    <property type="match status" value="1"/>
</dbReference>
<feature type="compositionally biased region" description="Polar residues" evidence="6">
    <location>
        <begin position="12"/>
        <end position="28"/>
    </location>
</feature>
<dbReference type="SMART" id="SM00129">
    <property type="entry name" value="KISc"/>
    <property type="match status" value="1"/>
</dbReference>
<dbReference type="InterPro" id="IPR019821">
    <property type="entry name" value="Kinesin_motor_CS"/>
</dbReference>
<dbReference type="PRINTS" id="PR00380">
    <property type="entry name" value="KINESINHEAVY"/>
</dbReference>
<dbReference type="OMA" id="VVTHIDH"/>
<dbReference type="GO" id="GO:0005874">
    <property type="term" value="C:microtubule"/>
    <property type="evidence" value="ECO:0007669"/>
    <property type="project" value="UniProtKB-KW"/>
</dbReference>
<dbReference type="EMBL" id="VFQX01000029">
    <property type="protein sequence ID" value="KAF0978592.1"/>
    <property type="molecule type" value="Genomic_DNA"/>
</dbReference>
<comment type="similarity">
    <text evidence="3 4">Belongs to the TRAFAC class myosin-kinesin ATPase superfamily. Kinesin family.</text>
</comment>
<dbReference type="Pfam" id="PF00225">
    <property type="entry name" value="Kinesin"/>
    <property type="match status" value="1"/>
</dbReference>
<gene>
    <name evidence="8" type="ORF">FDP41_002412</name>
</gene>
<dbReference type="PANTHER" id="PTHR47972">
    <property type="entry name" value="KINESIN-LIKE PROTEIN KLP-3"/>
    <property type="match status" value="1"/>
</dbReference>
<dbReference type="AlphaFoldDB" id="A0A6A5BVB9"/>
<organism evidence="8 9">
    <name type="scientific">Naegleria fowleri</name>
    <name type="common">Brain eating amoeba</name>
    <dbReference type="NCBI Taxonomy" id="5763"/>
    <lineage>
        <taxon>Eukaryota</taxon>
        <taxon>Discoba</taxon>
        <taxon>Heterolobosea</taxon>
        <taxon>Tetramitia</taxon>
        <taxon>Eutetramitia</taxon>
        <taxon>Vahlkampfiidae</taxon>
        <taxon>Naegleria</taxon>
    </lineage>
</organism>
<accession>A0A6A5BVB9</accession>
<evidence type="ECO:0000256" key="4">
    <source>
        <dbReference type="RuleBase" id="RU000394"/>
    </source>
</evidence>
<dbReference type="GeneID" id="68109630"/>
<evidence type="ECO:0000256" key="2">
    <source>
        <dbReference type="ARBA" id="ARBA00022840"/>
    </source>
</evidence>
<evidence type="ECO:0000256" key="1">
    <source>
        <dbReference type="ARBA" id="ARBA00022741"/>
    </source>
</evidence>
<evidence type="ECO:0000256" key="3">
    <source>
        <dbReference type="PROSITE-ProRule" id="PRU00283"/>
    </source>
</evidence>
<keyword evidence="5" id="KW-0175">Coiled coil</keyword>
<keyword evidence="2 3" id="KW-0067">ATP-binding</keyword>
<dbReference type="InterPro" id="IPR036961">
    <property type="entry name" value="Kinesin_motor_dom_sf"/>
</dbReference>
<evidence type="ECO:0000256" key="6">
    <source>
        <dbReference type="SAM" id="MobiDB-lite"/>
    </source>
</evidence>
<dbReference type="InterPro" id="IPR027417">
    <property type="entry name" value="P-loop_NTPase"/>
</dbReference>